<reference evidence="2" key="1">
    <citation type="submission" date="2015-10" db="EMBL/GenBank/DDBJ databases">
        <authorList>
            <person name="Gilbert D.G."/>
        </authorList>
    </citation>
    <scope>NUCLEOTIDE SEQUENCE</scope>
</reference>
<protein>
    <submittedName>
        <fullName evidence="2">Beta-lactamase</fullName>
    </submittedName>
</protein>
<dbReference type="SUPFAM" id="SSF56601">
    <property type="entry name" value="beta-lactamase/transpeptidase-like"/>
    <property type="match status" value="1"/>
</dbReference>
<sequence>MNYATILAMMAALLTIGCTPEHAASYDAPAIDTNDQPFREITGVLEELEFSGSILVGKKEEIILRQAVNAWPIEDVRPVNSDTRFPIASMTKSFTASLVLQLVDEGKLDLDQSLEELLPDFEAPYARDVTLRHLLQNRSGIPHYVDIPGWFDNEVKRSFTDESFMDTLEALELRFRPGSDYLYSNVNYYLLARIIDRHAGTGYEDYLRSQILDPLGLDRTGQIYQDEIDLAANYLRSEDGGYEIIPITNPVLFRGTASMYSTVDDLSAWGQAVLNGDLLSETGRKEAFNPEAPMAWTVTQMTIGSGEPTEVIFYNGRLIGYLSLVLLLPEQDGVIVVLNNNTVGYENLLTIASTLAEEYFSEPT</sequence>
<dbReference type="EMBL" id="CZQD01000034">
    <property type="protein sequence ID" value="CUS56940.1"/>
    <property type="molecule type" value="Genomic_DNA"/>
</dbReference>
<proteinExistence type="predicted"/>
<organism evidence="2">
    <name type="scientific">hydrothermal vent metagenome</name>
    <dbReference type="NCBI Taxonomy" id="652676"/>
    <lineage>
        <taxon>unclassified sequences</taxon>
        <taxon>metagenomes</taxon>
        <taxon>ecological metagenomes</taxon>
    </lineage>
</organism>
<evidence type="ECO:0000259" key="1">
    <source>
        <dbReference type="Pfam" id="PF00144"/>
    </source>
</evidence>
<feature type="domain" description="Beta-lactamase-related" evidence="1">
    <location>
        <begin position="53"/>
        <end position="343"/>
    </location>
</feature>
<dbReference type="InterPro" id="IPR050491">
    <property type="entry name" value="AmpC-like"/>
</dbReference>
<gene>
    <name evidence="2" type="ORF">MGWOODY_Hyp1402</name>
</gene>
<accession>A0A160TYX4</accession>
<dbReference type="Pfam" id="PF00144">
    <property type="entry name" value="Beta-lactamase"/>
    <property type="match status" value="1"/>
</dbReference>
<dbReference type="PANTHER" id="PTHR46825">
    <property type="entry name" value="D-ALANYL-D-ALANINE-CARBOXYPEPTIDASE/ENDOPEPTIDASE AMPH"/>
    <property type="match status" value="1"/>
</dbReference>
<dbReference type="PANTHER" id="PTHR46825:SF9">
    <property type="entry name" value="BETA-LACTAMASE-RELATED DOMAIN-CONTAINING PROTEIN"/>
    <property type="match status" value="1"/>
</dbReference>
<evidence type="ECO:0000313" key="2">
    <source>
        <dbReference type="EMBL" id="CUS56940.1"/>
    </source>
</evidence>
<dbReference type="InterPro" id="IPR001466">
    <property type="entry name" value="Beta-lactam-related"/>
</dbReference>
<dbReference type="Gene3D" id="3.40.710.10">
    <property type="entry name" value="DD-peptidase/beta-lactamase superfamily"/>
    <property type="match status" value="1"/>
</dbReference>
<dbReference type="AlphaFoldDB" id="A0A160TYX4"/>
<dbReference type="InterPro" id="IPR012338">
    <property type="entry name" value="Beta-lactam/transpept-like"/>
</dbReference>
<name>A0A160TYX4_9ZZZZ</name>